<evidence type="ECO:0000313" key="3">
    <source>
        <dbReference type="EMBL" id="SHK81225.1"/>
    </source>
</evidence>
<dbReference type="Proteomes" id="UP000184203">
    <property type="component" value="Unassembled WGS sequence"/>
</dbReference>
<evidence type="ECO:0000313" key="4">
    <source>
        <dbReference type="Proteomes" id="UP000003751"/>
    </source>
</evidence>
<organism evidence="2 4">
    <name type="scientific">Haladaptatus paucihalophilus DX253</name>
    <dbReference type="NCBI Taxonomy" id="797209"/>
    <lineage>
        <taxon>Archaea</taxon>
        <taxon>Methanobacteriati</taxon>
        <taxon>Methanobacteriota</taxon>
        <taxon>Stenosarchaea group</taxon>
        <taxon>Halobacteria</taxon>
        <taxon>Halobacteriales</taxon>
        <taxon>Haladaptataceae</taxon>
        <taxon>Haladaptatus</taxon>
    </lineage>
</organism>
<dbReference type="AlphaFoldDB" id="E7QTC5"/>
<evidence type="ECO:0000313" key="2">
    <source>
        <dbReference type="EMBL" id="EFW91854.1"/>
    </source>
</evidence>
<dbReference type="EMBL" id="AEMG01000009">
    <property type="protein sequence ID" value="EFW91854.1"/>
    <property type="molecule type" value="Genomic_DNA"/>
</dbReference>
<accession>E7QTC5</accession>
<dbReference type="PATRIC" id="fig|797209.4.peg.2014"/>
<dbReference type="GO" id="GO:0005886">
    <property type="term" value="C:plasma membrane"/>
    <property type="evidence" value="ECO:0007669"/>
    <property type="project" value="UniProtKB-SubCell"/>
</dbReference>
<dbReference type="PANTHER" id="PTHR43471:SF1">
    <property type="entry name" value="ABC TRANSPORTER PERMEASE PROTEIN NOSY-RELATED"/>
    <property type="match status" value="1"/>
</dbReference>
<proteinExistence type="predicted"/>
<keyword evidence="5" id="KW-1185">Reference proteome</keyword>
<keyword evidence="1" id="KW-0812">Transmembrane</keyword>
<feature type="transmembrane region" description="Helical" evidence="1">
    <location>
        <begin position="50"/>
        <end position="71"/>
    </location>
</feature>
<keyword evidence="1" id="KW-0472">Membrane</keyword>
<dbReference type="STRING" id="797209.GCA_000376445_02742"/>
<dbReference type="Pfam" id="PF12679">
    <property type="entry name" value="ABC2_membrane_2"/>
    <property type="match status" value="1"/>
</dbReference>
<sequence>MSWVSVARKDFIDSRRSKGLWALIGLYVALLALTVYVAPSDVSMTNVLRLLALVGIFIIPISALIIAYLAIAGERESGSIKFLLGLPNTRLDLVIGKFVGRSAVVAVGLALAFVIAAVEGSILLASVDIAILAQFFLLFLFFAVTYIAIAVGLSAACASRSRAMASSVGVFFVFNVLWTVPAISPSRALRFIADDTLGVHLSAQIYEFVYLVSPPYAFQRAADLVFTDQQLYYFRVIGQNATVPFFLEKWFMLVILAAWLVVPLVLGYWRFERADLG</sequence>
<reference evidence="2 4" key="1">
    <citation type="journal article" date="2014" name="ISME J.">
        <title>Trehalose/2-sulfotrehalose biosynthesis and glycine-betaine uptake are widely spread mechanisms for osmoadaptation in the Halobacteriales.</title>
        <authorList>
            <person name="Youssef N.H."/>
            <person name="Savage-Ashlock K.N."/>
            <person name="McCully A.L."/>
            <person name="Luedtke B."/>
            <person name="Shaw E.I."/>
            <person name="Hoff W.D."/>
            <person name="Elshahed M.S."/>
        </authorList>
    </citation>
    <scope>NUCLEOTIDE SEQUENCE [LARGE SCALE GENOMIC DNA]</scope>
    <source>
        <strain evidence="2 4">DX253</strain>
    </source>
</reference>
<dbReference type="EMBL" id="FRAN01000003">
    <property type="protein sequence ID" value="SHK81225.1"/>
    <property type="molecule type" value="Genomic_DNA"/>
</dbReference>
<protein>
    <submittedName>
        <fullName evidence="3">ABC-2 type transport system permease protein</fullName>
    </submittedName>
    <submittedName>
        <fullName evidence="2">ABC-2 type transporter</fullName>
    </submittedName>
</protein>
<dbReference type="RefSeq" id="WP_007979419.1">
    <property type="nucleotide sequence ID" value="NZ_AEMG01000009.1"/>
</dbReference>
<reference evidence="3" key="2">
    <citation type="submission" date="2016-11" db="EMBL/GenBank/DDBJ databases">
        <authorList>
            <person name="Jaros S."/>
            <person name="Januszkiewicz K."/>
            <person name="Wedrychowicz H."/>
        </authorList>
    </citation>
    <scope>NUCLEOTIDE SEQUENCE [LARGE SCALE GENOMIC DNA]</scope>
    <source>
        <strain evidence="3">DX253</strain>
    </source>
</reference>
<feature type="transmembrane region" description="Helical" evidence="1">
    <location>
        <begin position="250"/>
        <end position="269"/>
    </location>
</feature>
<gene>
    <name evidence="3" type="ORF">SAMN05444342_2256</name>
    <name evidence="2" type="ORF">ZOD2009_10265</name>
</gene>
<feature type="transmembrane region" description="Helical" evidence="1">
    <location>
        <begin position="20"/>
        <end position="38"/>
    </location>
</feature>
<evidence type="ECO:0000256" key="1">
    <source>
        <dbReference type="SAM" id="Phobius"/>
    </source>
</evidence>
<feature type="transmembrane region" description="Helical" evidence="1">
    <location>
        <begin position="103"/>
        <end position="125"/>
    </location>
</feature>
<feature type="transmembrane region" description="Helical" evidence="1">
    <location>
        <begin position="163"/>
        <end position="183"/>
    </location>
</feature>
<evidence type="ECO:0000313" key="5">
    <source>
        <dbReference type="Proteomes" id="UP000184203"/>
    </source>
</evidence>
<dbReference type="eggNOG" id="arCOG02438">
    <property type="taxonomic scope" value="Archaea"/>
</dbReference>
<dbReference type="GO" id="GO:0140359">
    <property type="term" value="F:ABC-type transporter activity"/>
    <property type="evidence" value="ECO:0007669"/>
    <property type="project" value="InterPro"/>
</dbReference>
<dbReference type="Proteomes" id="UP000003751">
    <property type="component" value="Unassembled WGS sequence"/>
</dbReference>
<name>E7QTC5_HALPU</name>
<feature type="transmembrane region" description="Helical" evidence="1">
    <location>
        <begin position="131"/>
        <end position="156"/>
    </location>
</feature>
<dbReference type="OrthoDB" id="86287at2157"/>
<reference evidence="5" key="3">
    <citation type="submission" date="2016-11" db="EMBL/GenBank/DDBJ databases">
        <authorList>
            <person name="Varghese N."/>
            <person name="Submissions S."/>
        </authorList>
    </citation>
    <scope>NUCLEOTIDE SEQUENCE [LARGE SCALE GENOMIC DNA]</scope>
    <source>
        <strain evidence="5">DX253</strain>
    </source>
</reference>
<dbReference type="PANTHER" id="PTHR43471">
    <property type="entry name" value="ABC TRANSPORTER PERMEASE"/>
    <property type="match status" value="1"/>
</dbReference>
<keyword evidence="1" id="KW-1133">Transmembrane helix</keyword>